<reference evidence="1" key="1">
    <citation type="submission" date="2020-02" db="EMBL/GenBank/DDBJ databases">
        <authorList>
            <person name="Meier V. D."/>
        </authorList>
    </citation>
    <scope>NUCLEOTIDE SEQUENCE</scope>
    <source>
        <strain evidence="1">AVDCRST_MAG26</strain>
    </source>
</reference>
<gene>
    <name evidence="1" type="ORF">AVDCRST_MAG26-1921</name>
</gene>
<organism evidence="1">
    <name type="scientific">uncultured Chloroflexia bacterium</name>
    <dbReference type="NCBI Taxonomy" id="1672391"/>
    <lineage>
        <taxon>Bacteria</taxon>
        <taxon>Bacillati</taxon>
        <taxon>Chloroflexota</taxon>
        <taxon>Chloroflexia</taxon>
        <taxon>environmental samples</taxon>
    </lineage>
</organism>
<proteinExistence type="predicted"/>
<protein>
    <submittedName>
        <fullName evidence="1">Uncharacterized protein</fullName>
    </submittedName>
</protein>
<name>A0A6J4IJ65_9CHLR</name>
<dbReference type="AlphaFoldDB" id="A0A6J4IJ65"/>
<sequence length="53" mass="5761">MHIDRPAPDAPGKKAPVRKKWVADGTTSTAPAAQFSTAHSQFSWACRVPQIEN</sequence>
<accession>A0A6J4IJ65</accession>
<evidence type="ECO:0000313" key="1">
    <source>
        <dbReference type="EMBL" id="CAA9251663.1"/>
    </source>
</evidence>
<dbReference type="EMBL" id="CADCTK010000440">
    <property type="protein sequence ID" value="CAA9251663.1"/>
    <property type="molecule type" value="Genomic_DNA"/>
</dbReference>